<dbReference type="GO" id="GO:0050661">
    <property type="term" value="F:NADP binding"/>
    <property type="evidence" value="ECO:0007669"/>
    <property type="project" value="InterPro"/>
</dbReference>
<dbReference type="EMBL" id="AUZY01003028">
    <property type="protein sequence ID" value="EQD70762.1"/>
    <property type="molecule type" value="Genomic_DNA"/>
</dbReference>
<organism evidence="2">
    <name type="scientific">mine drainage metagenome</name>
    <dbReference type="NCBI Taxonomy" id="410659"/>
    <lineage>
        <taxon>unclassified sequences</taxon>
        <taxon>metagenomes</taxon>
        <taxon>ecological metagenomes</taxon>
    </lineage>
</organism>
<proteinExistence type="predicted"/>
<dbReference type="AlphaFoldDB" id="T1BLW3"/>
<dbReference type="SUPFAM" id="SSF55347">
    <property type="entry name" value="Glyceraldehyde-3-phosphate dehydrogenase-like, C-terminal domain"/>
    <property type="match status" value="1"/>
</dbReference>
<accession>T1BLW3</accession>
<dbReference type="Gene3D" id="3.30.360.10">
    <property type="entry name" value="Dihydrodipicolinate Reductase, domain 2"/>
    <property type="match status" value="1"/>
</dbReference>
<dbReference type="InterPro" id="IPR022675">
    <property type="entry name" value="G6P_DH_C"/>
</dbReference>
<dbReference type="Pfam" id="PF02781">
    <property type="entry name" value="G6PD_C"/>
    <property type="match status" value="1"/>
</dbReference>
<sequence>NIIDRIEEAWAAGTPPLSKYEPGSWGPRAADELLARDGRKWDCLGAETTH</sequence>
<keyword evidence="2" id="KW-0560">Oxidoreductase</keyword>
<feature type="non-terminal residue" evidence="2">
    <location>
        <position position="1"/>
    </location>
</feature>
<protein>
    <submittedName>
        <fullName evidence="2">Glucose-6-phosphate dehydrogenase</fullName>
        <ecNumber evidence="2">1.1.1.49</ecNumber>
    </submittedName>
</protein>
<feature type="domain" description="Glucose-6-phosphate dehydrogenase C-terminal" evidence="1">
    <location>
        <begin position="2"/>
        <end position="41"/>
    </location>
</feature>
<reference evidence="2" key="2">
    <citation type="journal article" date="2014" name="ISME J.">
        <title>Microbial stratification in low pH oxic and suboxic macroscopic growths along an acid mine drainage.</title>
        <authorList>
            <person name="Mendez-Garcia C."/>
            <person name="Mesa V."/>
            <person name="Sprenger R.R."/>
            <person name="Richter M."/>
            <person name="Diez M.S."/>
            <person name="Solano J."/>
            <person name="Bargiela R."/>
            <person name="Golyshina O.V."/>
            <person name="Manteca A."/>
            <person name="Ramos J.L."/>
            <person name="Gallego J.R."/>
            <person name="Llorente I."/>
            <person name="Martins Dos Santos V.A."/>
            <person name="Jensen O.N."/>
            <person name="Pelaez A.I."/>
            <person name="Sanchez J."/>
            <person name="Ferrer M."/>
        </authorList>
    </citation>
    <scope>NUCLEOTIDE SEQUENCE</scope>
</reference>
<comment type="caution">
    <text evidence="2">The sequence shown here is derived from an EMBL/GenBank/DDBJ whole genome shotgun (WGS) entry which is preliminary data.</text>
</comment>
<evidence type="ECO:0000259" key="1">
    <source>
        <dbReference type="Pfam" id="PF02781"/>
    </source>
</evidence>
<dbReference type="GO" id="GO:0004345">
    <property type="term" value="F:glucose-6-phosphate dehydrogenase activity"/>
    <property type="evidence" value="ECO:0007669"/>
    <property type="project" value="UniProtKB-EC"/>
</dbReference>
<reference evidence="2" key="1">
    <citation type="submission" date="2013-08" db="EMBL/GenBank/DDBJ databases">
        <authorList>
            <person name="Mendez C."/>
            <person name="Richter M."/>
            <person name="Ferrer M."/>
            <person name="Sanchez J."/>
        </authorList>
    </citation>
    <scope>NUCLEOTIDE SEQUENCE</scope>
</reference>
<gene>
    <name evidence="2" type="ORF">B1B_04823</name>
</gene>
<evidence type="ECO:0000313" key="2">
    <source>
        <dbReference type="EMBL" id="EQD70762.1"/>
    </source>
</evidence>
<dbReference type="EC" id="1.1.1.49" evidence="2"/>
<name>T1BLW3_9ZZZZ</name>
<dbReference type="GO" id="GO:0006006">
    <property type="term" value="P:glucose metabolic process"/>
    <property type="evidence" value="ECO:0007669"/>
    <property type="project" value="InterPro"/>
</dbReference>